<dbReference type="InterPro" id="IPR000608">
    <property type="entry name" value="UBC"/>
</dbReference>
<dbReference type="CDD" id="cd23807">
    <property type="entry name" value="UEV_UBE2V"/>
    <property type="match status" value="1"/>
</dbReference>
<dbReference type="Proteomes" id="UP000242474">
    <property type="component" value="Unassembled WGS sequence"/>
</dbReference>
<gene>
    <name evidence="4" type="ORF">COEREDRAFT_81679</name>
</gene>
<feature type="region of interest" description="Disordered" evidence="2">
    <location>
        <begin position="122"/>
        <end position="148"/>
    </location>
</feature>
<evidence type="ECO:0000313" key="5">
    <source>
        <dbReference type="Proteomes" id="UP000242474"/>
    </source>
</evidence>
<name>A0A2G5BB96_COERN</name>
<feature type="domain" description="UBC core" evidence="3">
    <location>
        <begin position="5"/>
        <end position="148"/>
    </location>
</feature>
<dbReference type="Pfam" id="PF00179">
    <property type="entry name" value="UQ_con"/>
    <property type="match status" value="1"/>
</dbReference>
<dbReference type="EMBL" id="KZ303503">
    <property type="protein sequence ID" value="PIA15987.1"/>
    <property type="molecule type" value="Genomic_DNA"/>
</dbReference>
<evidence type="ECO:0000256" key="1">
    <source>
        <dbReference type="ARBA" id="ARBA00022786"/>
    </source>
</evidence>
<evidence type="ECO:0000259" key="3">
    <source>
        <dbReference type="PROSITE" id="PS50127"/>
    </source>
</evidence>
<dbReference type="InterPro" id="IPR016135">
    <property type="entry name" value="UBQ-conjugating_enzyme/RWD"/>
</dbReference>
<dbReference type="SUPFAM" id="SSF54495">
    <property type="entry name" value="UBC-like"/>
    <property type="match status" value="1"/>
</dbReference>
<keyword evidence="5" id="KW-1185">Reference proteome</keyword>
<reference evidence="4 5" key="1">
    <citation type="journal article" date="2015" name="Genome Biol. Evol.">
        <title>Phylogenomic analyses indicate that early fungi evolved digesting cell walls of algal ancestors of land plants.</title>
        <authorList>
            <person name="Chang Y."/>
            <person name="Wang S."/>
            <person name="Sekimoto S."/>
            <person name="Aerts A.L."/>
            <person name="Choi C."/>
            <person name="Clum A."/>
            <person name="LaButti K.M."/>
            <person name="Lindquist E.A."/>
            <person name="Yee Ngan C."/>
            <person name="Ohm R.A."/>
            <person name="Salamov A.A."/>
            <person name="Grigoriev I.V."/>
            <person name="Spatafora J.W."/>
            <person name="Berbee M.L."/>
        </authorList>
    </citation>
    <scope>NUCLEOTIDE SEQUENCE [LARGE SCALE GENOMIC DNA]</scope>
    <source>
        <strain evidence="4 5">NRRL 1564</strain>
    </source>
</reference>
<evidence type="ECO:0000256" key="2">
    <source>
        <dbReference type="SAM" id="MobiDB-lite"/>
    </source>
</evidence>
<accession>A0A2G5BB96</accession>
<dbReference type="PROSITE" id="PS50127">
    <property type="entry name" value="UBC_2"/>
    <property type="match status" value="1"/>
</dbReference>
<dbReference type="FunFam" id="3.10.110.10:FF:000026">
    <property type="entry name" value="Ubiquitin-conjugating enzyme E2 variant"/>
    <property type="match status" value="1"/>
</dbReference>
<dbReference type="AlphaFoldDB" id="A0A2G5BB96"/>
<dbReference type="PANTHER" id="PTHR24068">
    <property type="entry name" value="UBIQUITIN-CONJUGATING ENZYME E2"/>
    <property type="match status" value="1"/>
</dbReference>
<protein>
    <submittedName>
        <fullName evidence="4">Putative ubiquitin conjugating enzyme</fullName>
    </submittedName>
</protein>
<dbReference type="SMART" id="SM00212">
    <property type="entry name" value="UBCc"/>
    <property type="match status" value="1"/>
</dbReference>
<keyword evidence="1" id="KW-0833">Ubl conjugation pathway</keyword>
<dbReference type="Gene3D" id="3.10.110.10">
    <property type="entry name" value="Ubiquitin Conjugating Enzyme"/>
    <property type="match status" value="1"/>
</dbReference>
<evidence type="ECO:0000313" key="4">
    <source>
        <dbReference type="EMBL" id="PIA15987.1"/>
    </source>
</evidence>
<organism evidence="4 5">
    <name type="scientific">Coemansia reversa (strain ATCC 12441 / NRRL 1564)</name>
    <dbReference type="NCBI Taxonomy" id="763665"/>
    <lineage>
        <taxon>Eukaryota</taxon>
        <taxon>Fungi</taxon>
        <taxon>Fungi incertae sedis</taxon>
        <taxon>Zoopagomycota</taxon>
        <taxon>Kickxellomycotina</taxon>
        <taxon>Kickxellomycetes</taxon>
        <taxon>Kickxellales</taxon>
        <taxon>Kickxellaceae</taxon>
        <taxon>Coemansia</taxon>
    </lineage>
</organism>
<dbReference type="STRING" id="763665.A0A2G5BB96"/>
<dbReference type="OrthoDB" id="6508832at2759"/>
<sequence>MVEVPRNFRLLEELEQGEKATSAGYCSYGLADLEDSLMYNWTALILGPLNTPFENRLYQVLLRCDENYPKVAPKVWFITQINMPGVNQKTGEVDLSTIEYMNKWKPSYTIHMVLEALSEKMTRKESRLPQPDKNSTYKVIRPDSKKPE</sequence>
<proteinExistence type="predicted"/>